<dbReference type="GO" id="GO:0006465">
    <property type="term" value="P:signal peptide processing"/>
    <property type="evidence" value="ECO:0007669"/>
    <property type="project" value="TreeGrafter"/>
</dbReference>
<proteinExistence type="inferred from homology"/>
<feature type="transmembrane region" description="Helical" evidence="7">
    <location>
        <begin position="173"/>
        <end position="194"/>
    </location>
</feature>
<dbReference type="Gene3D" id="1.20.120.1220">
    <property type="match status" value="1"/>
</dbReference>
<feature type="transmembrane region" description="Helical" evidence="7">
    <location>
        <begin position="242"/>
        <end position="260"/>
    </location>
</feature>
<dbReference type="PANTHER" id="PTHR30487">
    <property type="entry name" value="TYPE 4 PREPILIN-LIKE PROTEINS LEADER PEPTIDE-PROCESSING ENZYME"/>
    <property type="match status" value="1"/>
</dbReference>
<reference evidence="10 11" key="1">
    <citation type="submission" date="2016-07" db="EMBL/GenBank/DDBJ databases">
        <title>Comparative genomics of the Campylobacter concisus group.</title>
        <authorList>
            <person name="Miller W.G."/>
            <person name="Yee E."/>
            <person name="Chapman M.H."/>
            <person name="Huynh S."/>
            <person name="Bono J.L."/>
            <person name="On S.L.W."/>
            <person name="StLeger J."/>
            <person name="Foster G."/>
            <person name="Parker C.T."/>
        </authorList>
    </citation>
    <scope>NUCLEOTIDE SEQUENCE [LARGE SCALE GENOMIC DNA]</scope>
    <source>
        <strain evidence="10 11">ATCC 33238</strain>
    </source>
</reference>
<dbReference type="GO" id="GO:0004190">
    <property type="term" value="F:aspartic-type endopeptidase activity"/>
    <property type="evidence" value="ECO:0007669"/>
    <property type="project" value="InterPro"/>
</dbReference>
<evidence type="ECO:0000259" key="8">
    <source>
        <dbReference type="Pfam" id="PF01478"/>
    </source>
</evidence>
<evidence type="ECO:0000313" key="11">
    <source>
        <dbReference type="Proteomes" id="UP000502377"/>
    </source>
</evidence>
<sequence>MIFAVLFFVLLFFILGAVVGSFSNVLIYRMPRGESINFPASHCQSCKTPLKPYHNVPIFAWLFLRGKCAFCGEKISFQYPLVELACALLCVLAYFFETRGLEPFADGFYAAIFKAAMLGVCFILLLALSLIDLRYKAVPDPLLFASVAFSLLYGFNPPASFDSEGLLSAFDSFINAAIFMFAFWLLRALVSLALKREAMGSADIFIAGVMGAILGIKLGLMAIYVSALLTLPAYVIVRKRGYELPFVPFLSLATLIVYAFKDQFIYILRLIYG</sequence>
<feature type="transmembrane region" description="Helical" evidence="7">
    <location>
        <begin position="108"/>
        <end position="130"/>
    </location>
</feature>
<dbReference type="RefSeq" id="WP_004319911.1">
    <property type="nucleotide sequence ID" value="NZ_CP012543.1"/>
</dbReference>
<evidence type="ECO:0000259" key="9">
    <source>
        <dbReference type="Pfam" id="PF06750"/>
    </source>
</evidence>
<dbReference type="KEGG" id="crx:CRECT_0834"/>
<feature type="domain" description="Prepilin type IV endopeptidase peptidase" evidence="8">
    <location>
        <begin position="120"/>
        <end position="231"/>
    </location>
</feature>
<keyword evidence="6 7" id="KW-0472">Membrane</keyword>
<dbReference type="InterPro" id="IPR000045">
    <property type="entry name" value="Prepilin_IV_endopep_pep"/>
</dbReference>
<feature type="transmembrane region" description="Helical" evidence="7">
    <location>
        <begin position="206"/>
        <end position="236"/>
    </location>
</feature>
<feature type="transmembrane region" description="Helical" evidence="7">
    <location>
        <begin position="77"/>
        <end position="96"/>
    </location>
</feature>
<keyword evidence="4 7" id="KW-0812">Transmembrane</keyword>
<dbReference type="PANTHER" id="PTHR30487:SF0">
    <property type="entry name" value="PREPILIN LEADER PEPTIDASE_N-METHYLTRANSFERASE-RELATED"/>
    <property type="match status" value="1"/>
</dbReference>
<dbReference type="AlphaFoldDB" id="A0A6G5QLP7"/>
<dbReference type="InterPro" id="IPR010627">
    <property type="entry name" value="Prepilin_pept_A24_N"/>
</dbReference>
<evidence type="ECO:0000256" key="6">
    <source>
        <dbReference type="ARBA" id="ARBA00023136"/>
    </source>
</evidence>
<name>A0A6G5QLP7_CAMRE</name>
<feature type="transmembrane region" description="Helical" evidence="7">
    <location>
        <begin position="6"/>
        <end position="28"/>
    </location>
</feature>
<evidence type="ECO:0000256" key="5">
    <source>
        <dbReference type="ARBA" id="ARBA00022989"/>
    </source>
</evidence>
<organism evidence="10 11">
    <name type="scientific">Campylobacter rectus</name>
    <name type="common">Wolinella recta</name>
    <dbReference type="NCBI Taxonomy" id="203"/>
    <lineage>
        <taxon>Bacteria</taxon>
        <taxon>Pseudomonadati</taxon>
        <taxon>Campylobacterota</taxon>
        <taxon>Epsilonproteobacteria</taxon>
        <taxon>Campylobacterales</taxon>
        <taxon>Campylobacteraceae</taxon>
        <taxon>Campylobacter</taxon>
    </lineage>
</organism>
<comment type="subcellular location">
    <subcellularLocation>
        <location evidence="1">Cell membrane</location>
        <topology evidence="1">Multi-pass membrane protein</topology>
    </subcellularLocation>
</comment>
<dbReference type="Pfam" id="PF06750">
    <property type="entry name" value="A24_N_bact"/>
    <property type="match status" value="1"/>
</dbReference>
<protein>
    <submittedName>
        <fullName evidence="10">Peptidase A24 N-terminal domain protein, putative prepilin signal peptidase</fullName>
    </submittedName>
</protein>
<evidence type="ECO:0000313" key="10">
    <source>
        <dbReference type="EMBL" id="QCD46512.1"/>
    </source>
</evidence>
<comment type="similarity">
    <text evidence="2">Belongs to the peptidase A24 family.</text>
</comment>
<evidence type="ECO:0000256" key="2">
    <source>
        <dbReference type="ARBA" id="ARBA00005801"/>
    </source>
</evidence>
<dbReference type="InterPro" id="IPR050882">
    <property type="entry name" value="Prepilin_peptidase/N-MTase"/>
</dbReference>
<keyword evidence="5 7" id="KW-1133">Transmembrane helix</keyword>
<feature type="transmembrane region" description="Helical" evidence="7">
    <location>
        <begin position="142"/>
        <end position="161"/>
    </location>
</feature>
<feature type="domain" description="Prepilin peptidase A24 N-terminal" evidence="9">
    <location>
        <begin position="14"/>
        <end position="94"/>
    </location>
</feature>
<evidence type="ECO:0000256" key="4">
    <source>
        <dbReference type="ARBA" id="ARBA00022692"/>
    </source>
</evidence>
<dbReference type="GO" id="GO:0005886">
    <property type="term" value="C:plasma membrane"/>
    <property type="evidence" value="ECO:0007669"/>
    <property type="project" value="UniProtKB-SubCell"/>
</dbReference>
<dbReference type="Pfam" id="PF01478">
    <property type="entry name" value="Peptidase_A24"/>
    <property type="match status" value="1"/>
</dbReference>
<dbReference type="EMBL" id="CP012543">
    <property type="protein sequence ID" value="QCD46512.1"/>
    <property type="molecule type" value="Genomic_DNA"/>
</dbReference>
<accession>A0A6G5QLP7</accession>
<gene>
    <name evidence="10" type="ORF">CRECT_0834</name>
</gene>
<evidence type="ECO:0000256" key="1">
    <source>
        <dbReference type="ARBA" id="ARBA00004651"/>
    </source>
</evidence>
<dbReference type="Proteomes" id="UP000502377">
    <property type="component" value="Chromosome"/>
</dbReference>
<keyword evidence="3" id="KW-1003">Cell membrane</keyword>
<evidence type="ECO:0000256" key="7">
    <source>
        <dbReference type="SAM" id="Phobius"/>
    </source>
</evidence>
<evidence type="ECO:0000256" key="3">
    <source>
        <dbReference type="ARBA" id="ARBA00022475"/>
    </source>
</evidence>